<dbReference type="Gene3D" id="3.40.710.10">
    <property type="entry name" value="DD-peptidase/beta-lactamase superfamily"/>
    <property type="match status" value="1"/>
</dbReference>
<dbReference type="GO" id="GO:0004180">
    <property type="term" value="F:carboxypeptidase activity"/>
    <property type="evidence" value="ECO:0007669"/>
    <property type="project" value="UniProtKB-KW"/>
</dbReference>
<evidence type="ECO:0000256" key="4">
    <source>
        <dbReference type="ARBA" id="ARBA00012448"/>
    </source>
</evidence>
<evidence type="ECO:0000256" key="11">
    <source>
        <dbReference type="ARBA" id="ARBA00023316"/>
    </source>
</evidence>
<keyword evidence="9" id="KW-0133">Cell shape</keyword>
<evidence type="ECO:0000256" key="3">
    <source>
        <dbReference type="ARBA" id="ARBA00007164"/>
    </source>
</evidence>
<keyword evidence="11" id="KW-0961">Cell wall biogenesis/degradation</keyword>
<protein>
    <recommendedName>
        <fullName evidence="4">serine-type D-Ala-D-Ala carboxypeptidase</fullName>
        <ecNumber evidence="4">3.4.16.4</ecNumber>
    </recommendedName>
</protein>
<dbReference type="InterPro" id="IPR012907">
    <property type="entry name" value="Peptidase_S11_C"/>
</dbReference>
<gene>
    <name evidence="16" type="ORF">NBRC116187_11890</name>
</gene>
<reference evidence="16 17" key="1">
    <citation type="submission" date="2024-04" db="EMBL/GenBank/DDBJ databases">
        <title>Draft genome sequence of Halopseudomonas sabulinigri NBRC 116187.</title>
        <authorList>
            <person name="Miyakawa T."/>
            <person name="Kusuya Y."/>
            <person name="Miura T."/>
        </authorList>
    </citation>
    <scope>NUCLEOTIDE SEQUENCE [LARGE SCALE GENOMIC DNA]</scope>
    <source>
        <strain evidence="16 17">4NH20-0042</strain>
    </source>
</reference>
<dbReference type="PANTHER" id="PTHR21581:SF6">
    <property type="entry name" value="TRAFFICKING PROTEIN PARTICLE COMPLEX SUBUNIT 12"/>
    <property type="match status" value="1"/>
</dbReference>
<keyword evidence="17" id="KW-1185">Reference proteome</keyword>
<dbReference type="InterPro" id="IPR037167">
    <property type="entry name" value="Peptidase_S11_C_sf"/>
</dbReference>
<accession>A0ABP9ZMZ4</accession>
<feature type="signal peptide" evidence="14">
    <location>
        <begin position="1"/>
        <end position="28"/>
    </location>
</feature>
<dbReference type="InterPro" id="IPR012338">
    <property type="entry name" value="Beta-lactam/transpept-like"/>
</dbReference>
<proteinExistence type="inferred from homology"/>
<evidence type="ECO:0000313" key="16">
    <source>
        <dbReference type="EMBL" id="GAA6130829.1"/>
    </source>
</evidence>
<dbReference type="Pfam" id="PF07943">
    <property type="entry name" value="PBP5_C"/>
    <property type="match status" value="1"/>
</dbReference>
<name>A0ABP9ZMZ4_9GAMM</name>
<evidence type="ECO:0000256" key="8">
    <source>
        <dbReference type="ARBA" id="ARBA00022801"/>
    </source>
</evidence>
<comment type="catalytic activity">
    <reaction evidence="12">
        <text>Preferential cleavage: (Ac)2-L-Lys-D-Ala-|-D-Ala. Also transpeptidation of peptidyl-alanyl moieties that are N-acyl substituents of D-alanine.</text>
        <dbReference type="EC" id="3.4.16.4"/>
    </reaction>
</comment>
<evidence type="ECO:0000256" key="10">
    <source>
        <dbReference type="ARBA" id="ARBA00022984"/>
    </source>
</evidence>
<evidence type="ECO:0000256" key="12">
    <source>
        <dbReference type="ARBA" id="ARBA00034000"/>
    </source>
</evidence>
<dbReference type="SMART" id="SM00936">
    <property type="entry name" value="PBP5_C"/>
    <property type="match status" value="1"/>
</dbReference>
<dbReference type="EMBL" id="BAABWD010000001">
    <property type="protein sequence ID" value="GAA6130829.1"/>
    <property type="molecule type" value="Genomic_DNA"/>
</dbReference>
<dbReference type="Gene3D" id="2.60.410.10">
    <property type="entry name" value="D-Ala-D-Ala carboxypeptidase, C-terminal domain"/>
    <property type="match status" value="1"/>
</dbReference>
<feature type="chain" id="PRO_5046493693" description="serine-type D-Ala-D-Ala carboxypeptidase" evidence="14">
    <location>
        <begin position="29"/>
        <end position="405"/>
    </location>
</feature>
<dbReference type="InterPro" id="IPR018044">
    <property type="entry name" value="Peptidase_S11"/>
</dbReference>
<evidence type="ECO:0000256" key="2">
    <source>
        <dbReference type="ARBA" id="ARBA00004752"/>
    </source>
</evidence>
<dbReference type="PRINTS" id="PR00725">
    <property type="entry name" value="DADACBPTASE1"/>
</dbReference>
<evidence type="ECO:0000256" key="1">
    <source>
        <dbReference type="ARBA" id="ARBA00003217"/>
    </source>
</evidence>
<dbReference type="SUPFAM" id="SSF69189">
    <property type="entry name" value="Penicillin-binding protein associated domain"/>
    <property type="match status" value="1"/>
</dbReference>
<dbReference type="Pfam" id="PF00768">
    <property type="entry name" value="Peptidase_S11"/>
    <property type="match status" value="1"/>
</dbReference>
<sequence length="405" mass="43849">MIVSNMLKNLISTVLLSGATLLSVTALAQTPTPNVPVPDAQSAAPIVPAAPELAASSYLLIDASSGAVLVEHNADEALPPASLTKMMTSYIASQEIKRGQIGEDDLVLVSEKAWRMGGSKMFIKVGNQVSVIDLLRGIIIQSGNDASIALAEHIAGSEDAFADMMNGQAKRLGMTNSHFVNATGWPAEGHYSSARDLAILARAIIDDDPEEHYKIYGEKEFVWNDIRQPNRNLMLWRDSTVDGLKTGHTEEAGYCLVASAKREDMRLISVVMGTSSEQARAAETQKLLTWGFRFFETKSFYQPGQVISTARVWKGAQDKVDLGLQNGLQMTLPKGQLDKLEAGITLQTPVQAPIKAGDVLGQVEVKLGEEVVHSAPLVALSDVEQAGILGRLWDSIRLFFYGLFN</sequence>
<comment type="function">
    <text evidence="1">Removes C-terminal D-alanyl residues from sugar-peptide cell wall precursors.</text>
</comment>
<evidence type="ECO:0000256" key="13">
    <source>
        <dbReference type="RuleBase" id="RU004016"/>
    </source>
</evidence>
<keyword evidence="6" id="KW-0645">Protease</keyword>
<keyword evidence="8" id="KW-0378">Hydrolase</keyword>
<feature type="domain" description="Peptidase S11 D-Ala-D-Ala carboxypeptidase A C-terminal" evidence="15">
    <location>
        <begin position="295"/>
        <end position="385"/>
    </location>
</feature>
<organism evidence="16 17">
    <name type="scientific">Halopseudomonas sabulinigri</name>
    <dbReference type="NCBI Taxonomy" id="472181"/>
    <lineage>
        <taxon>Bacteria</taxon>
        <taxon>Pseudomonadati</taxon>
        <taxon>Pseudomonadota</taxon>
        <taxon>Gammaproteobacteria</taxon>
        <taxon>Pseudomonadales</taxon>
        <taxon>Pseudomonadaceae</taxon>
        <taxon>Halopseudomonas</taxon>
    </lineage>
</organism>
<evidence type="ECO:0000256" key="14">
    <source>
        <dbReference type="SAM" id="SignalP"/>
    </source>
</evidence>
<dbReference type="Proteomes" id="UP001486808">
    <property type="component" value="Unassembled WGS sequence"/>
</dbReference>
<comment type="similarity">
    <text evidence="3 13">Belongs to the peptidase S11 family.</text>
</comment>
<evidence type="ECO:0000259" key="15">
    <source>
        <dbReference type="SMART" id="SM00936"/>
    </source>
</evidence>
<comment type="pathway">
    <text evidence="2">Cell wall biogenesis; peptidoglycan biosynthesis.</text>
</comment>
<keyword evidence="5 16" id="KW-0121">Carboxypeptidase</keyword>
<dbReference type="PANTHER" id="PTHR21581">
    <property type="entry name" value="D-ALANYL-D-ALANINE CARBOXYPEPTIDASE"/>
    <property type="match status" value="1"/>
</dbReference>
<evidence type="ECO:0000256" key="7">
    <source>
        <dbReference type="ARBA" id="ARBA00022729"/>
    </source>
</evidence>
<dbReference type="InterPro" id="IPR015956">
    <property type="entry name" value="Peniciliin-bd_prot_C_sf"/>
</dbReference>
<keyword evidence="7 14" id="KW-0732">Signal</keyword>
<dbReference type="SUPFAM" id="SSF56601">
    <property type="entry name" value="beta-lactamase/transpeptidase-like"/>
    <property type="match status" value="1"/>
</dbReference>
<keyword evidence="10" id="KW-0573">Peptidoglycan synthesis</keyword>
<dbReference type="InterPro" id="IPR001967">
    <property type="entry name" value="Peptidase_S11_N"/>
</dbReference>
<evidence type="ECO:0000256" key="9">
    <source>
        <dbReference type="ARBA" id="ARBA00022960"/>
    </source>
</evidence>
<evidence type="ECO:0000256" key="5">
    <source>
        <dbReference type="ARBA" id="ARBA00022645"/>
    </source>
</evidence>
<dbReference type="EC" id="3.4.16.4" evidence="4"/>
<evidence type="ECO:0000256" key="6">
    <source>
        <dbReference type="ARBA" id="ARBA00022670"/>
    </source>
</evidence>
<comment type="caution">
    <text evidence="16">The sequence shown here is derived from an EMBL/GenBank/DDBJ whole genome shotgun (WGS) entry which is preliminary data.</text>
</comment>
<evidence type="ECO:0000313" key="17">
    <source>
        <dbReference type="Proteomes" id="UP001486808"/>
    </source>
</evidence>